<comment type="caution">
    <text evidence="2">The sequence shown here is derived from an EMBL/GenBank/DDBJ whole genome shotgun (WGS) entry which is preliminary data.</text>
</comment>
<evidence type="ECO:0000313" key="2">
    <source>
        <dbReference type="EMBL" id="KAJ1189969.1"/>
    </source>
</evidence>
<evidence type="ECO:0000256" key="1">
    <source>
        <dbReference type="SAM" id="MobiDB-lite"/>
    </source>
</evidence>
<organism evidence="2 3">
    <name type="scientific">Pleurodeles waltl</name>
    <name type="common">Iberian ribbed newt</name>
    <dbReference type="NCBI Taxonomy" id="8319"/>
    <lineage>
        <taxon>Eukaryota</taxon>
        <taxon>Metazoa</taxon>
        <taxon>Chordata</taxon>
        <taxon>Craniata</taxon>
        <taxon>Vertebrata</taxon>
        <taxon>Euteleostomi</taxon>
        <taxon>Amphibia</taxon>
        <taxon>Batrachia</taxon>
        <taxon>Caudata</taxon>
        <taxon>Salamandroidea</taxon>
        <taxon>Salamandridae</taxon>
        <taxon>Pleurodelinae</taxon>
        <taxon>Pleurodeles</taxon>
    </lineage>
</organism>
<proteinExistence type="predicted"/>
<feature type="region of interest" description="Disordered" evidence="1">
    <location>
        <begin position="1"/>
        <end position="44"/>
    </location>
</feature>
<sequence length="112" mass="12146">MGRDRSNKGAQQTRMNQYTAQRAGGSLHKDSPGPTDKEGEPTGAQILAPIEESGQAVQMEIDVMAVDVNLLRADMRVLAERSVATEQQVTCMQTDIDTLKATISILRLKCAS</sequence>
<accession>A0AAV7UPU0</accession>
<feature type="compositionally biased region" description="Basic and acidic residues" evidence="1">
    <location>
        <begin position="27"/>
        <end position="40"/>
    </location>
</feature>
<feature type="compositionally biased region" description="Polar residues" evidence="1">
    <location>
        <begin position="8"/>
        <end position="20"/>
    </location>
</feature>
<dbReference type="Proteomes" id="UP001066276">
    <property type="component" value="Chromosome 3_1"/>
</dbReference>
<protein>
    <submittedName>
        <fullName evidence="2">Uncharacterized protein</fullName>
    </submittedName>
</protein>
<dbReference type="AlphaFoldDB" id="A0AAV7UPU0"/>
<keyword evidence="3" id="KW-1185">Reference proteome</keyword>
<gene>
    <name evidence="2" type="ORF">NDU88_006710</name>
</gene>
<reference evidence="2" key="1">
    <citation type="journal article" date="2022" name="bioRxiv">
        <title>Sequencing and chromosome-scale assembly of the giantPleurodeles waltlgenome.</title>
        <authorList>
            <person name="Brown T."/>
            <person name="Elewa A."/>
            <person name="Iarovenko S."/>
            <person name="Subramanian E."/>
            <person name="Araus A.J."/>
            <person name="Petzold A."/>
            <person name="Susuki M."/>
            <person name="Suzuki K.-i.T."/>
            <person name="Hayashi T."/>
            <person name="Toyoda A."/>
            <person name="Oliveira C."/>
            <person name="Osipova E."/>
            <person name="Leigh N.D."/>
            <person name="Simon A."/>
            <person name="Yun M.H."/>
        </authorList>
    </citation>
    <scope>NUCLEOTIDE SEQUENCE</scope>
    <source>
        <strain evidence="2">20211129_DDA</strain>
        <tissue evidence="2">Liver</tissue>
    </source>
</reference>
<name>A0AAV7UPU0_PLEWA</name>
<dbReference type="EMBL" id="JANPWB010000005">
    <property type="protein sequence ID" value="KAJ1189969.1"/>
    <property type="molecule type" value="Genomic_DNA"/>
</dbReference>
<evidence type="ECO:0000313" key="3">
    <source>
        <dbReference type="Proteomes" id="UP001066276"/>
    </source>
</evidence>